<accession>A0A9N9BTP9</accession>
<dbReference type="EMBL" id="CAJVPY010003034">
    <property type="protein sequence ID" value="CAG8579391.1"/>
    <property type="molecule type" value="Genomic_DNA"/>
</dbReference>
<gene>
    <name evidence="1" type="ORF">DERYTH_LOCUS6611</name>
</gene>
<organism evidence="1 2">
    <name type="scientific">Dentiscutata erythropus</name>
    <dbReference type="NCBI Taxonomy" id="1348616"/>
    <lineage>
        <taxon>Eukaryota</taxon>
        <taxon>Fungi</taxon>
        <taxon>Fungi incertae sedis</taxon>
        <taxon>Mucoromycota</taxon>
        <taxon>Glomeromycotina</taxon>
        <taxon>Glomeromycetes</taxon>
        <taxon>Diversisporales</taxon>
        <taxon>Gigasporaceae</taxon>
        <taxon>Dentiscutata</taxon>
    </lineage>
</organism>
<proteinExistence type="predicted"/>
<evidence type="ECO:0000313" key="2">
    <source>
        <dbReference type="Proteomes" id="UP000789405"/>
    </source>
</evidence>
<dbReference type="Proteomes" id="UP000789405">
    <property type="component" value="Unassembled WGS sequence"/>
</dbReference>
<protein>
    <submittedName>
        <fullName evidence="1">1675_t:CDS:1</fullName>
    </submittedName>
</protein>
<evidence type="ECO:0000313" key="1">
    <source>
        <dbReference type="EMBL" id="CAG8579391.1"/>
    </source>
</evidence>
<sequence length="196" mass="23038">MADERLFLEFIQHKLKTVIPSINLPSAIASKLKHRDTAFFKFFLHNKSQQPNYQIEFNILMSIAIEKYKHQHNAYLVNKNNRNQIYDKLRKKITIDSLVILNIDLYSNHISAQYIYYLMNFSRIEIPIQFKQARRLIGLAQTNIRDEIPPNPNQIPVDIIKIILFTLPLQDNSKKATIVKALRLLYKFSHSLTLTS</sequence>
<dbReference type="OrthoDB" id="2465141at2759"/>
<name>A0A9N9BTP9_9GLOM</name>
<reference evidence="1" key="1">
    <citation type="submission" date="2021-06" db="EMBL/GenBank/DDBJ databases">
        <authorList>
            <person name="Kallberg Y."/>
            <person name="Tangrot J."/>
            <person name="Rosling A."/>
        </authorList>
    </citation>
    <scope>NUCLEOTIDE SEQUENCE</scope>
    <source>
        <strain evidence="1">MA453B</strain>
    </source>
</reference>
<dbReference type="AlphaFoldDB" id="A0A9N9BTP9"/>
<comment type="caution">
    <text evidence="1">The sequence shown here is derived from an EMBL/GenBank/DDBJ whole genome shotgun (WGS) entry which is preliminary data.</text>
</comment>
<keyword evidence="2" id="KW-1185">Reference proteome</keyword>